<feature type="binding site" evidence="5">
    <location>
        <position position="86"/>
    </location>
    <ligand>
        <name>S-adenosyl-L-methionine</name>
        <dbReference type="ChEBI" id="CHEBI:59789"/>
    </ligand>
</feature>
<dbReference type="GO" id="GO:0043770">
    <property type="term" value="F:demethylmenaquinone methyltransferase activity"/>
    <property type="evidence" value="ECO:0007669"/>
    <property type="project" value="UniProtKB-UniRule"/>
</dbReference>
<dbReference type="PANTHER" id="PTHR43591:SF24">
    <property type="entry name" value="2-METHOXY-6-POLYPRENYL-1,4-BENZOQUINOL METHYLASE, MITOCHONDRIAL"/>
    <property type="match status" value="1"/>
</dbReference>
<evidence type="ECO:0000256" key="2">
    <source>
        <dbReference type="ARBA" id="ARBA00022603"/>
    </source>
</evidence>
<keyword evidence="3 5" id="KW-0808">Transferase</keyword>
<name>A0AAU9D9B5_9BACT</name>
<feature type="binding site" evidence="5">
    <location>
        <begin position="114"/>
        <end position="115"/>
    </location>
    <ligand>
        <name>S-adenosyl-L-methionine</name>
        <dbReference type="ChEBI" id="CHEBI:59789"/>
    </ligand>
</feature>
<reference evidence="6 7" key="1">
    <citation type="submission" date="2021-12" db="EMBL/GenBank/DDBJ databases">
        <title>Genome sequencing of bacteria with rrn-lacking chromosome and rrn-plasmid.</title>
        <authorList>
            <person name="Anda M."/>
            <person name="Iwasaki W."/>
        </authorList>
    </citation>
    <scope>NUCLEOTIDE SEQUENCE [LARGE SCALE GENOMIC DNA]</scope>
    <source>
        <strain evidence="6 7">DSM 100852</strain>
    </source>
</reference>
<dbReference type="Pfam" id="PF01209">
    <property type="entry name" value="Ubie_methyltran"/>
    <property type="match status" value="1"/>
</dbReference>
<dbReference type="NCBIfam" id="NF001244">
    <property type="entry name" value="PRK00216.1-5"/>
    <property type="match status" value="1"/>
</dbReference>
<dbReference type="PROSITE" id="PS01183">
    <property type="entry name" value="UBIE_1"/>
    <property type="match status" value="1"/>
</dbReference>
<feature type="binding site" evidence="5">
    <location>
        <position position="66"/>
    </location>
    <ligand>
        <name>S-adenosyl-L-methionine</name>
        <dbReference type="ChEBI" id="CHEBI:59789"/>
    </ligand>
</feature>
<dbReference type="AlphaFoldDB" id="A0AAU9D9B5"/>
<organism evidence="6 7">
    <name type="scientific">Fulvitalea axinellae</name>
    <dbReference type="NCBI Taxonomy" id="1182444"/>
    <lineage>
        <taxon>Bacteria</taxon>
        <taxon>Pseudomonadati</taxon>
        <taxon>Bacteroidota</taxon>
        <taxon>Cytophagia</taxon>
        <taxon>Cytophagales</taxon>
        <taxon>Persicobacteraceae</taxon>
        <taxon>Fulvitalea</taxon>
    </lineage>
</organism>
<gene>
    <name evidence="5 6" type="primary">menG</name>
    <name evidence="6" type="ORF">FUAX_35810</name>
</gene>
<proteinExistence type="inferred from homology"/>
<dbReference type="SUPFAM" id="SSF53335">
    <property type="entry name" value="S-adenosyl-L-methionine-dependent methyltransferases"/>
    <property type="match status" value="1"/>
</dbReference>
<dbReference type="InterPro" id="IPR023576">
    <property type="entry name" value="UbiE/COQ5_MeTrFase_CS"/>
</dbReference>
<keyword evidence="7" id="KW-1185">Reference proteome</keyword>
<dbReference type="PROSITE" id="PS01184">
    <property type="entry name" value="UBIE_2"/>
    <property type="match status" value="1"/>
</dbReference>
<evidence type="ECO:0000256" key="1">
    <source>
        <dbReference type="ARBA" id="ARBA00022428"/>
    </source>
</evidence>
<comment type="similarity">
    <text evidence="5">Belongs to the class I-like SAM-binding methyltransferase superfamily. MenG/UbiE family.</text>
</comment>
<dbReference type="KEGG" id="fax:FUAX_35810"/>
<dbReference type="NCBIfam" id="TIGR01934">
    <property type="entry name" value="MenG_MenH_UbiE"/>
    <property type="match status" value="1"/>
</dbReference>
<keyword evidence="4 5" id="KW-0949">S-adenosyl-L-methionine</keyword>
<evidence type="ECO:0000313" key="6">
    <source>
        <dbReference type="EMBL" id="BDD11149.1"/>
    </source>
</evidence>
<keyword evidence="2 5" id="KW-0489">Methyltransferase</keyword>
<dbReference type="GO" id="GO:0009234">
    <property type="term" value="P:menaquinone biosynthetic process"/>
    <property type="evidence" value="ECO:0007669"/>
    <property type="project" value="UniProtKB-UniRule"/>
</dbReference>
<dbReference type="HAMAP" id="MF_01813">
    <property type="entry name" value="MenG_UbiE_methyltr"/>
    <property type="match status" value="1"/>
</dbReference>
<dbReference type="Gene3D" id="3.40.50.150">
    <property type="entry name" value="Vaccinia Virus protein VP39"/>
    <property type="match status" value="1"/>
</dbReference>
<dbReference type="PANTHER" id="PTHR43591">
    <property type="entry name" value="METHYLTRANSFERASE"/>
    <property type="match status" value="1"/>
</dbReference>
<dbReference type="EMBL" id="AP025314">
    <property type="protein sequence ID" value="BDD11149.1"/>
    <property type="molecule type" value="Genomic_DNA"/>
</dbReference>
<evidence type="ECO:0000256" key="3">
    <source>
        <dbReference type="ARBA" id="ARBA00022679"/>
    </source>
</evidence>
<evidence type="ECO:0000256" key="5">
    <source>
        <dbReference type="HAMAP-Rule" id="MF_01813"/>
    </source>
</evidence>
<dbReference type="InterPro" id="IPR004033">
    <property type="entry name" value="UbiE/COQ5_MeTrFase"/>
</dbReference>
<keyword evidence="1 5" id="KW-0474">Menaquinone biosynthesis</keyword>
<comment type="catalytic activity">
    <reaction evidence="5">
        <text>a 2-demethylmenaquinol + S-adenosyl-L-methionine = a menaquinol + S-adenosyl-L-homocysteine + H(+)</text>
        <dbReference type="Rhea" id="RHEA:42640"/>
        <dbReference type="Rhea" id="RHEA-COMP:9539"/>
        <dbReference type="Rhea" id="RHEA-COMP:9563"/>
        <dbReference type="ChEBI" id="CHEBI:15378"/>
        <dbReference type="ChEBI" id="CHEBI:18151"/>
        <dbReference type="ChEBI" id="CHEBI:55437"/>
        <dbReference type="ChEBI" id="CHEBI:57856"/>
        <dbReference type="ChEBI" id="CHEBI:59789"/>
        <dbReference type="EC" id="2.1.1.163"/>
    </reaction>
</comment>
<comment type="caution">
    <text evidence="5">Lacks conserved residue(s) required for the propagation of feature annotation.</text>
</comment>
<sequence>MEVLPYKDRTEGKKEQVAGMFDNISKKYDLLNRVLSMGIDVYWRKVAVNILKKRSPKTILDIATGTGDFALQAFRGAKPDKIIGADISAGMLEVGRQKVAKAGLSEKIEMRLGDSENLEFEDESFDAVIVAFGVRNFENLEKGLAEMRRVLKPGGQVIIIEFSQPASFPFKQIYNFYFKHILPVIGKMVSKDNSAYTYLPESVNAFPYGQNFLDILDGVGYSKGVCKSLTFGICSIYTADK</sequence>
<dbReference type="GO" id="GO:0032259">
    <property type="term" value="P:methylation"/>
    <property type="evidence" value="ECO:0007669"/>
    <property type="project" value="UniProtKB-KW"/>
</dbReference>
<dbReference type="InterPro" id="IPR029063">
    <property type="entry name" value="SAM-dependent_MTases_sf"/>
</dbReference>
<evidence type="ECO:0000313" key="7">
    <source>
        <dbReference type="Proteomes" id="UP001348817"/>
    </source>
</evidence>
<accession>A0AAU9D9B5</accession>
<dbReference type="PROSITE" id="PS51608">
    <property type="entry name" value="SAM_MT_UBIE"/>
    <property type="match status" value="1"/>
</dbReference>
<dbReference type="EC" id="2.1.1.163" evidence="5"/>
<dbReference type="RefSeq" id="WP_338392663.1">
    <property type="nucleotide sequence ID" value="NZ_AP025314.1"/>
</dbReference>
<dbReference type="CDD" id="cd02440">
    <property type="entry name" value="AdoMet_MTases"/>
    <property type="match status" value="1"/>
</dbReference>
<protein>
    <recommendedName>
        <fullName evidence="5">Demethylmenaquinone methyltransferase</fullName>
        <ecNumber evidence="5">2.1.1.163</ecNumber>
    </recommendedName>
</protein>
<comment type="function">
    <text evidence="5">Methyltransferase required for the conversion of demethylmenaquinol (DMKH2) to menaquinol (MKH2).</text>
</comment>
<evidence type="ECO:0000256" key="4">
    <source>
        <dbReference type="ARBA" id="ARBA00022691"/>
    </source>
</evidence>
<dbReference type="Proteomes" id="UP001348817">
    <property type="component" value="Chromosome"/>
</dbReference>
<comment type="pathway">
    <text evidence="5">Quinol/quinone metabolism; menaquinone biosynthesis; menaquinol from 1,4-dihydroxy-2-naphthoate: step 2/2.</text>
</comment>